<keyword evidence="2" id="KW-1133">Transmembrane helix</keyword>
<feature type="transmembrane region" description="Helical" evidence="2">
    <location>
        <begin position="68"/>
        <end position="89"/>
    </location>
</feature>
<dbReference type="PANTHER" id="PTHR48081">
    <property type="entry name" value="AB HYDROLASE SUPERFAMILY PROTEIN C4A8.06C"/>
    <property type="match status" value="1"/>
</dbReference>
<dbReference type="InterPro" id="IPR050300">
    <property type="entry name" value="GDXG_lipolytic_enzyme"/>
</dbReference>
<evidence type="ECO:0000313" key="5">
    <source>
        <dbReference type="Proteomes" id="UP001151002"/>
    </source>
</evidence>
<name>A0ABT4B9Q7_9ACTN</name>
<comment type="caution">
    <text evidence="4">The sequence shown here is derived from an EMBL/GenBank/DDBJ whole genome shotgun (WGS) entry which is preliminary data.</text>
</comment>
<dbReference type="PANTHER" id="PTHR48081:SF33">
    <property type="entry name" value="KYNURENINE FORMAMIDASE"/>
    <property type="match status" value="1"/>
</dbReference>
<feature type="transmembrane region" description="Helical" evidence="2">
    <location>
        <begin position="43"/>
        <end position="61"/>
    </location>
</feature>
<organism evidence="4 5">
    <name type="scientific">Paractinoplanes pyxinae</name>
    <dbReference type="NCBI Taxonomy" id="2997416"/>
    <lineage>
        <taxon>Bacteria</taxon>
        <taxon>Bacillati</taxon>
        <taxon>Actinomycetota</taxon>
        <taxon>Actinomycetes</taxon>
        <taxon>Micromonosporales</taxon>
        <taxon>Micromonosporaceae</taxon>
        <taxon>Paractinoplanes</taxon>
    </lineage>
</organism>
<accession>A0ABT4B9Q7</accession>
<keyword evidence="5" id="KW-1185">Reference proteome</keyword>
<gene>
    <name evidence="4" type="ORF">OWR29_35010</name>
</gene>
<evidence type="ECO:0000256" key="1">
    <source>
        <dbReference type="ARBA" id="ARBA00022801"/>
    </source>
</evidence>
<dbReference type="Proteomes" id="UP001151002">
    <property type="component" value="Unassembled WGS sequence"/>
</dbReference>
<keyword evidence="1 4" id="KW-0378">Hydrolase</keyword>
<dbReference type="InterPro" id="IPR049492">
    <property type="entry name" value="BD-FAE-like_dom"/>
</dbReference>
<dbReference type="EMBL" id="JAPNTZ010000014">
    <property type="protein sequence ID" value="MCY1143234.1"/>
    <property type="molecule type" value="Genomic_DNA"/>
</dbReference>
<dbReference type="Pfam" id="PF20434">
    <property type="entry name" value="BD-FAE"/>
    <property type="match status" value="1"/>
</dbReference>
<sequence length="359" mass="38410">MPFGYFFSVGLVALATAVALINPRPPHTTPSYWGHWLSFMVNEQPFIAFYLLAASTLLAYGQGDLDSPAALVAVAVAVVTVGGLAVLVVRASGTDRAVGVPPGGRPWARILLAPWVVRRRDVKRVANLAYGDAGKRNRLDVYHRRDRPAGAPVLVFFHGGGFRMGSKNREARAMLNELAGRGFVCVNANYRLAPAAAYPDYLIDAKRVIAWVRAHIADYGGDSRTVVSSGSSAGANLSAMLGLTPGDMEFQPGFEGADCSVSAVIGFGGYYGRSAGPGSSPVERVADAPPFLLLHGTNDGLTLIEDTRDFADKLRAVSTNPVTLVELPGAQHSFDLLWSLRYSYVIDAVAEYLAGRREL</sequence>
<dbReference type="SUPFAM" id="SSF53474">
    <property type="entry name" value="alpha/beta-Hydrolases"/>
    <property type="match status" value="1"/>
</dbReference>
<evidence type="ECO:0000313" key="4">
    <source>
        <dbReference type="EMBL" id="MCY1143234.1"/>
    </source>
</evidence>
<feature type="domain" description="BD-FAE-like" evidence="3">
    <location>
        <begin position="139"/>
        <end position="268"/>
    </location>
</feature>
<proteinExistence type="predicted"/>
<dbReference type="GO" id="GO:0016787">
    <property type="term" value="F:hydrolase activity"/>
    <property type="evidence" value="ECO:0007669"/>
    <property type="project" value="UniProtKB-KW"/>
</dbReference>
<keyword evidence="2" id="KW-0812">Transmembrane</keyword>
<reference evidence="4" key="1">
    <citation type="submission" date="2022-11" db="EMBL/GenBank/DDBJ databases">
        <authorList>
            <person name="Somphong A."/>
            <person name="Phongsopitanun W."/>
        </authorList>
    </citation>
    <scope>NUCLEOTIDE SEQUENCE</scope>
    <source>
        <strain evidence="4">Pm04-4</strain>
    </source>
</reference>
<dbReference type="Gene3D" id="3.40.50.1820">
    <property type="entry name" value="alpha/beta hydrolase"/>
    <property type="match status" value="1"/>
</dbReference>
<dbReference type="RefSeq" id="WP_267567759.1">
    <property type="nucleotide sequence ID" value="NZ_JAPNTZ010000014.1"/>
</dbReference>
<evidence type="ECO:0000259" key="3">
    <source>
        <dbReference type="Pfam" id="PF20434"/>
    </source>
</evidence>
<evidence type="ECO:0000256" key="2">
    <source>
        <dbReference type="SAM" id="Phobius"/>
    </source>
</evidence>
<protein>
    <submittedName>
        <fullName evidence="4">Alpha/beta hydrolase</fullName>
    </submittedName>
</protein>
<dbReference type="InterPro" id="IPR029058">
    <property type="entry name" value="AB_hydrolase_fold"/>
</dbReference>
<keyword evidence="2" id="KW-0472">Membrane</keyword>